<evidence type="ECO:0000313" key="2">
    <source>
        <dbReference type="Proteomes" id="UP000254664"/>
    </source>
</evidence>
<keyword evidence="1" id="KW-0689">Ribosomal protein</keyword>
<dbReference type="InterPro" id="IPR036583">
    <property type="entry name" value="23S_rRNA_IVS_sf"/>
</dbReference>
<organism evidence="1 2">
    <name type="scientific">Clostridium putrefaciens</name>
    <dbReference type="NCBI Taxonomy" id="99675"/>
    <lineage>
        <taxon>Bacteria</taxon>
        <taxon>Bacillati</taxon>
        <taxon>Bacillota</taxon>
        <taxon>Clostridia</taxon>
        <taxon>Eubacteriales</taxon>
        <taxon>Clostridiaceae</taxon>
        <taxon>Clostridium</taxon>
    </lineage>
</organism>
<dbReference type="InterPro" id="IPR012657">
    <property type="entry name" value="23S_rRNA-intervening_sequence"/>
</dbReference>
<dbReference type="PANTHER" id="PTHR38471">
    <property type="entry name" value="FOUR HELIX BUNDLE PROTEIN"/>
    <property type="match status" value="1"/>
</dbReference>
<dbReference type="RefSeq" id="WP_115641993.1">
    <property type="nucleotide sequence ID" value="NZ_UFWZ01000001.1"/>
</dbReference>
<sequence>MKVLNYTELIVWQKSMDLVENIYLITMKFPKEEIYSLTNQIRRAAVSIPSNIAEGQQRNTTAQFKYFLSVAQGSRAEVETQIRIAMRLSYVYGSEMDKILGLCAEIGKMIHGLENAL</sequence>
<dbReference type="OrthoDB" id="160990at2"/>
<dbReference type="Pfam" id="PF05635">
    <property type="entry name" value="23S_rRNA_IVP"/>
    <property type="match status" value="1"/>
</dbReference>
<dbReference type="PANTHER" id="PTHR38471:SF2">
    <property type="entry name" value="FOUR HELIX BUNDLE PROTEIN"/>
    <property type="match status" value="1"/>
</dbReference>
<dbReference type="EMBL" id="UFWZ01000001">
    <property type="protein sequence ID" value="SUY48139.1"/>
    <property type="molecule type" value="Genomic_DNA"/>
</dbReference>
<dbReference type="Proteomes" id="UP000254664">
    <property type="component" value="Unassembled WGS sequence"/>
</dbReference>
<protein>
    <submittedName>
        <fullName evidence="1">S23 ribosomal protein</fullName>
    </submittedName>
</protein>
<dbReference type="AlphaFoldDB" id="A0A381JAW4"/>
<reference evidence="1 2" key="1">
    <citation type="submission" date="2018-06" db="EMBL/GenBank/DDBJ databases">
        <authorList>
            <consortium name="Pathogen Informatics"/>
            <person name="Doyle S."/>
        </authorList>
    </citation>
    <scope>NUCLEOTIDE SEQUENCE [LARGE SCALE GENOMIC DNA]</scope>
    <source>
        <strain evidence="1 2">NCTC9836</strain>
    </source>
</reference>
<keyword evidence="1" id="KW-0687">Ribonucleoprotein</keyword>
<dbReference type="NCBIfam" id="TIGR02436">
    <property type="entry name" value="four helix bundle protein"/>
    <property type="match status" value="1"/>
</dbReference>
<dbReference type="GO" id="GO:0005840">
    <property type="term" value="C:ribosome"/>
    <property type="evidence" value="ECO:0007669"/>
    <property type="project" value="UniProtKB-KW"/>
</dbReference>
<name>A0A381JAW4_9CLOT</name>
<dbReference type="SUPFAM" id="SSF158446">
    <property type="entry name" value="IVS-encoded protein-like"/>
    <property type="match status" value="1"/>
</dbReference>
<accession>A0A381JAW4</accession>
<dbReference type="Gene3D" id="1.20.1440.60">
    <property type="entry name" value="23S rRNA-intervening sequence"/>
    <property type="match status" value="1"/>
</dbReference>
<dbReference type="CDD" id="cd16377">
    <property type="entry name" value="23S_rRNA_IVP_like"/>
    <property type="match status" value="1"/>
</dbReference>
<evidence type="ECO:0000313" key="1">
    <source>
        <dbReference type="EMBL" id="SUY48139.1"/>
    </source>
</evidence>
<keyword evidence="2" id="KW-1185">Reference proteome</keyword>
<gene>
    <name evidence="1" type="ORF">NCTC9836_02514</name>
</gene>
<proteinExistence type="predicted"/>